<name>A0A1L9RCA6_ASPWE</name>
<dbReference type="VEuPathDB" id="FungiDB:ASPWEDRAFT_668873"/>
<sequence length="192" mass="21456">MEATCHCSIDALQIMSELRNVHTVVDLGTILDLVHRVYRQGQAMVNCADCKKSPQPSIVTLPALVEQCLSLFEAVCSAYSITRKNALFDPAVLAFEQPLPQFICIRTKVLLGKMELDDDETGLLVRTLLNRNLMRLLELLEVLKDILRELSKDGGHAHRAGAAMLRACESSVESTTHRFAVFMEQIEIESMN</sequence>
<dbReference type="GeneID" id="63754716"/>
<dbReference type="OrthoDB" id="4503771at2759"/>
<proteinExistence type="predicted"/>
<dbReference type="RefSeq" id="XP_040686170.1">
    <property type="nucleotide sequence ID" value="XM_040838868.1"/>
</dbReference>
<evidence type="ECO:0000313" key="1">
    <source>
        <dbReference type="EMBL" id="OJJ32493.1"/>
    </source>
</evidence>
<evidence type="ECO:0000313" key="2">
    <source>
        <dbReference type="Proteomes" id="UP000184383"/>
    </source>
</evidence>
<organism evidence="1 2">
    <name type="scientific">Aspergillus wentii DTO 134E9</name>
    <dbReference type="NCBI Taxonomy" id="1073089"/>
    <lineage>
        <taxon>Eukaryota</taxon>
        <taxon>Fungi</taxon>
        <taxon>Dikarya</taxon>
        <taxon>Ascomycota</taxon>
        <taxon>Pezizomycotina</taxon>
        <taxon>Eurotiomycetes</taxon>
        <taxon>Eurotiomycetidae</taxon>
        <taxon>Eurotiales</taxon>
        <taxon>Aspergillaceae</taxon>
        <taxon>Aspergillus</taxon>
        <taxon>Aspergillus subgen. Cremei</taxon>
    </lineage>
</organism>
<dbReference type="AlphaFoldDB" id="A0A1L9RCA6"/>
<reference evidence="2" key="1">
    <citation type="journal article" date="2017" name="Genome Biol.">
        <title>Comparative genomics reveals high biological diversity and specific adaptations in the industrially and medically important fungal genus Aspergillus.</title>
        <authorList>
            <person name="de Vries R.P."/>
            <person name="Riley R."/>
            <person name="Wiebenga A."/>
            <person name="Aguilar-Osorio G."/>
            <person name="Amillis S."/>
            <person name="Uchima C.A."/>
            <person name="Anderluh G."/>
            <person name="Asadollahi M."/>
            <person name="Askin M."/>
            <person name="Barry K."/>
            <person name="Battaglia E."/>
            <person name="Bayram O."/>
            <person name="Benocci T."/>
            <person name="Braus-Stromeyer S.A."/>
            <person name="Caldana C."/>
            <person name="Canovas D."/>
            <person name="Cerqueira G.C."/>
            <person name="Chen F."/>
            <person name="Chen W."/>
            <person name="Choi C."/>
            <person name="Clum A."/>
            <person name="Dos Santos R.A."/>
            <person name="Damasio A.R."/>
            <person name="Diallinas G."/>
            <person name="Emri T."/>
            <person name="Fekete E."/>
            <person name="Flipphi M."/>
            <person name="Freyberg S."/>
            <person name="Gallo A."/>
            <person name="Gournas C."/>
            <person name="Habgood R."/>
            <person name="Hainaut M."/>
            <person name="Harispe M.L."/>
            <person name="Henrissat B."/>
            <person name="Hilden K.S."/>
            <person name="Hope R."/>
            <person name="Hossain A."/>
            <person name="Karabika E."/>
            <person name="Karaffa L."/>
            <person name="Karanyi Z."/>
            <person name="Krasevec N."/>
            <person name="Kuo A."/>
            <person name="Kusch H."/>
            <person name="LaButti K."/>
            <person name="Lagendijk E.L."/>
            <person name="Lapidus A."/>
            <person name="Levasseur A."/>
            <person name="Lindquist E."/>
            <person name="Lipzen A."/>
            <person name="Logrieco A.F."/>
            <person name="MacCabe A."/>
            <person name="Maekelae M.R."/>
            <person name="Malavazi I."/>
            <person name="Melin P."/>
            <person name="Meyer V."/>
            <person name="Mielnichuk N."/>
            <person name="Miskei M."/>
            <person name="Molnar A.P."/>
            <person name="Mule G."/>
            <person name="Ngan C.Y."/>
            <person name="Orejas M."/>
            <person name="Orosz E."/>
            <person name="Ouedraogo J.P."/>
            <person name="Overkamp K.M."/>
            <person name="Park H.-S."/>
            <person name="Perrone G."/>
            <person name="Piumi F."/>
            <person name="Punt P.J."/>
            <person name="Ram A.F."/>
            <person name="Ramon A."/>
            <person name="Rauscher S."/>
            <person name="Record E."/>
            <person name="Riano-Pachon D.M."/>
            <person name="Robert V."/>
            <person name="Roehrig J."/>
            <person name="Ruller R."/>
            <person name="Salamov A."/>
            <person name="Salih N.S."/>
            <person name="Samson R.A."/>
            <person name="Sandor E."/>
            <person name="Sanguinetti M."/>
            <person name="Schuetze T."/>
            <person name="Sepcic K."/>
            <person name="Shelest E."/>
            <person name="Sherlock G."/>
            <person name="Sophianopoulou V."/>
            <person name="Squina F.M."/>
            <person name="Sun H."/>
            <person name="Susca A."/>
            <person name="Todd R.B."/>
            <person name="Tsang A."/>
            <person name="Unkles S.E."/>
            <person name="van de Wiele N."/>
            <person name="van Rossen-Uffink D."/>
            <person name="Oliveira J.V."/>
            <person name="Vesth T.C."/>
            <person name="Visser J."/>
            <person name="Yu J.-H."/>
            <person name="Zhou M."/>
            <person name="Andersen M.R."/>
            <person name="Archer D.B."/>
            <person name="Baker S.E."/>
            <person name="Benoit I."/>
            <person name="Brakhage A.A."/>
            <person name="Braus G.H."/>
            <person name="Fischer R."/>
            <person name="Frisvad J.C."/>
            <person name="Goldman G.H."/>
            <person name="Houbraken J."/>
            <person name="Oakley B."/>
            <person name="Pocsi I."/>
            <person name="Scazzocchio C."/>
            <person name="Seiboth B."/>
            <person name="vanKuyk P.A."/>
            <person name="Wortman J."/>
            <person name="Dyer P.S."/>
            <person name="Grigoriev I.V."/>
        </authorList>
    </citation>
    <scope>NUCLEOTIDE SEQUENCE [LARGE SCALE GENOMIC DNA]</scope>
    <source>
        <strain evidence="2">DTO 134E9</strain>
    </source>
</reference>
<protein>
    <submittedName>
        <fullName evidence="1">Uncharacterized protein</fullName>
    </submittedName>
</protein>
<accession>A0A1L9RCA6</accession>
<keyword evidence="2" id="KW-1185">Reference proteome</keyword>
<gene>
    <name evidence="1" type="ORF">ASPWEDRAFT_668873</name>
</gene>
<dbReference type="Proteomes" id="UP000184383">
    <property type="component" value="Unassembled WGS sequence"/>
</dbReference>
<dbReference type="EMBL" id="KV878215">
    <property type="protein sequence ID" value="OJJ32493.1"/>
    <property type="molecule type" value="Genomic_DNA"/>
</dbReference>